<organism evidence="1 2">
    <name type="scientific">Oerskovia merdavium</name>
    <dbReference type="NCBI Taxonomy" id="2762227"/>
    <lineage>
        <taxon>Bacteria</taxon>
        <taxon>Bacillati</taxon>
        <taxon>Actinomycetota</taxon>
        <taxon>Actinomycetes</taxon>
        <taxon>Micrococcales</taxon>
        <taxon>Cellulomonadaceae</taxon>
        <taxon>Oerskovia</taxon>
    </lineage>
</organism>
<reference evidence="1 2" key="1">
    <citation type="submission" date="2020-08" db="EMBL/GenBank/DDBJ databases">
        <title>A Genomic Blueprint of the Chicken Gut Microbiome.</title>
        <authorList>
            <person name="Gilroy R."/>
            <person name="Ravi A."/>
            <person name="Getino M."/>
            <person name="Pursley I."/>
            <person name="Horton D.L."/>
            <person name="Alikhan N.-F."/>
            <person name="Baker D."/>
            <person name="Gharbi K."/>
            <person name="Hall N."/>
            <person name="Watson M."/>
            <person name="Adriaenssens E.M."/>
            <person name="Foster-Nyarko E."/>
            <person name="Jarju S."/>
            <person name="Secka A."/>
            <person name="Antonio M."/>
            <person name="Oren A."/>
            <person name="Chaudhuri R."/>
            <person name="La Ragione R.M."/>
            <person name="Hildebrand F."/>
            <person name="Pallen M.J."/>
        </authorList>
    </citation>
    <scope>NUCLEOTIDE SEQUENCE [LARGE SCALE GENOMIC DNA]</scope>
    <source>
        <strain evidence="1 2">Sa2CUA9</strain>
    </source>
</reference>
<dbReference type="InterPro" id="IPR019587">
    <property type="entry name" value="Polyketide_cyclase/dehydratase"/>
</dbReference>
<gene>
    <name evidence="1" type="ORF">H9641_15855</name>
</gene>
<dbReference type="RefSeq" id="WP_191805399.1">
    <property type="nucleotide sequence ID" value="NZ_JACSQF010000018.1"/>
</dbReference>
<accession>A0ABR8U2C2</accession>
<dbReference type="SUPFAM" id="SSF55961">
    <property type="entry name" value="Bet v1-like"/>
    <property type="match status" value="1"/>
</dbReference>
<name>A0ABR8U2C2_9CELL</name>
<dbReference type="EMBL" id="JACSQF010000018">
    <property type="protein sequence ID" value="MBD7982180.1"/>
    <property type="molecule type" value="Genomic_DNA"/>
</dbReference>
<keyword evidence="2" id="KW-1185">Reference proteome</keyword>
<comment type="caution">
    <text evidence="1">The sequence shown here is derived from an EMBL/GenBank/DDBJ whole genome shotgun (WGS) entry which is preliminary data.</text>
</comment>
<sequence length="182" mass="20033">MPVVESSVIVPVDPATAFAVSQTTGDIRLHWDPFIHSQRFLDDAAAPAKGVRTLTRHRAGLRMVSEYVSYNPPTNVGMKMVEGPWFFASMAGGWRFSPAPGRDVGHPEPVTTRAVWRYSFTCRPAWLAPLAERIGSWLLSRDIQRRINGFARGCADPVVLSAVREQTAPPAPRPGLATPDRT</sequence>
<dbReference type="Pfam" id="PF10604">
    <property type="entry name" value="Polyketide_cyc2"/>
    <property type="match status" value="1"/>
</dbReference>
<protein>
    <submittedName>
        <fullName evidence="1">SRPBCC family protein</fullName>
    </submittedName>
</protein>
<evidence type="ECO:0000313" key="2">
    <source>
        <dbReference type="Proteomes" id="UP000655570"/>
    </source>
</evidence>
<dbReference type="Proteomes" id="UP000655570">
    <property type="component" value="Unassembled WGS sequence"/>
</dbReference>
<evidence type="ECO:0000313" key="1">
    <source>
        <dbReference type="EMBL" id="MBD7982180.1"/>
    </source>
</evidence>
<proteinExistence type="predicted"/>
<dbReference type="InterPro" id="IPR023393">
    <property type="entry name" value="START-like_dom_sf"/>
</dbReference>
<dbReference type="Gene3D" id="3.30.530.20">
    <property type="match status" value="1"/>
</dbReference>